<accession>Q5Z435</accession>
<name>Q5Z435_ORYSJ</name>
<dbReference type="AlphaFoldDB" id="Q5Z435"/>
<dbReference type="EMBL" id="AP006553">
    <property type="protein sequence ID" value="BAD62478.1"/>
    <property type="molecule type" value="Genomic_DNA"/>
</dbReference>
<dbReference type="Proteomes" id="UP000000763">
    <property type="component" value="Chromosome 6"/>
</dbReference>
<organism evidence="1 2">
    <name type="scientific">Oryza sativa subsp. japonica</name>
    <name type="common">Rice</name>
    <dbReference type="NCBI Taxonomy" id="39947"/>
    <lineage>
        <taxon>Eukaryota</taxon>
        <taxon>Viridiplantae</taxon>
        <taxon>Streptophyta</taxon>
        <taxon>Embryophyta</taxon>
        <taxon>Tracheophyta</taxon>
        <taxon>Spermatophyta</taxon>
        <taxon>Magnoliopsida</taxon>
        <taxon>Liliopsida</taxon>
        <taxon>Poales</taxon>
        <taxon>Poaceae</taxon>
        <taxon>BOP clade</taxon>
        <taxon>Oryzoideae</taxon>
        <taxon>Oryzeae</taxon>
        <taxon>Oryzinae</taxon>
        <taxon>Oryza</taxon>
        <taxon>Oryza sativa</taxon>
    </lineage>
</organism>
<sequence length="209" mass="22294">MASGNEIDMEILMKTCTRTRQGVVLKPGSLYKPVFDDKTAPTIAGQTVPYLGQIVPPVAGLTASLTTGQTGPLAGQTGLSIAGQTGTLGPLPEFCPMTKSTDLNCYLPHVKKVKKVWVRKEAKAPEVVAIKEDSQDVHVPIMQAKEIEADTVIVKSGGLTEAFGRSDCQPVAGLTDPPGRITDQGWSDRHCMAGITGGDRWSDRLYMAV</sequence>
<evidence type="ECO:0000313" key="2">
    <source>
        <dbReference type="Proteomes" id="UP000000763"/>
    </source>
</evidence>
<evidence type="ECO:0000313" key="1">
    <source>
        <dbReference type="EMBL" id="BAD62478.1"/>
    </source>
</evidence>
<protein>
    <submittedName>
        <fullName evidence="1">Uncharacterized protein</fullName>
    </submittedName>
</protein>
<proteinExistence type="predicted"/>
<gene>
    <name evidence="1" type="primary">OSJNBa0061G23.49</name>
</gene>
<reference evidence="2" key="2">
    <citation type="journal article" date="2008" name="Nucleic Acids Res.">
        <title>The rice annotation project database (RAP-DB): 2008 update.</title>
        <authorList>
            <consortium name="The rice annotation project (RAP)"/>
        </authorList>
    </citation>
    <scope>GENOME REANNOTATION</scope>
    <source>
        <strain evidence="2">cv. Nipponbare</strain>
    </source>
</reference>
<reference evidence="2" key="1">
    <citation type="journal article" date="2005" name="Nature">
        <title>The map-based sequence of the rice genome.</title>
        <authorList>
            <consortium name="International rice genome sequencing project (IRGSP)"/>
            <person name="Matsumoto T."/>
            <person name="Wu J."/>
            <person name="Kanamori H."/>
            <person name="Katayose Y."/>
            <person name="Fujisawa M."/>
            <person name="Namiki N."/>
            <person name="Mizuno H."/>
            <person name="Yamamoto K."/>
            <person name="Antonio B.A."/>
            <person name="Baba T."/>
            <person name="Sakata K."/>
            <person name="Nagamura Y."/>
            <person name="Aoki H."/>
            <person name="Arikawa K."/>
            <person name="Arita K."/>
            <person name="Bito T."/>
            <person name="Chiden Y."/>
            <person name="Fujitsuka N."/>
            <person name="Fukunaka R."/>
            <person name="Hamada M."/>
            <person name="Harada C."/>
            <person name="Hayashi A."/>
            <person name="Hijishita S."/>
            <person name="Honda M."/>
            <person name="Hosokawa S."/>
            <person name="Ichikawa Y."/>
            <person name="Idonuma A."/>
            <person name="Iijima M."/>
            <person name="Ikeda M."/>
            <person name="Ikeno M."/>
            <person name="Ito K."/>
            <person name="Ito S."/>
            <person name="Ito T."/>
            <person name="Ito Y."/>
            <person name="Ito Y."/>
            <person name="Iwabuchi A."/>
            <person name="Kamiya K."/>
            <person name="Karasawa W."/>
            <person name="Kurita K."/>
            <person name="Katagiri S."/>
            <person name="Kikuta A."/>
            <person name="Kobayashi H."/>
            <person name="Kobayashi N."/>
            <person name="Machita K."/>
            <person name="Maehara T."/>
            <person name="Masukawa M."/>
            <person name="Mizubayashi T."/>
            <person name="Mukai Y."/>
            <person name="Nagasaki H."/>
            <person name="Nagata Y."/>
            <person name="Naito S."/>
            <person name="Nakashima M."/>
            <person name="Nakama Y."/>
            <person name="Nakamichi Y."/>
            <person name="Nakamura M."/>
            <person name="Meguro A."/>
            <person name="Negishi M."/>
            <person name="Ohta I."/>
            <person name="Ohta T."/>
            <person name="Okamoto M."/>
            <person name="Ono N."/>
            <person name="Saji S."/>
            <person name="Sakaguchi M."/>
            <person name="Sakai K."/>
            <person name="Shibata M."/>
            <person name="Shimokawa T."/>
            <person name="Song J."/>
            <person name="Takazaki Y."/>
            <person name="Terasawa K."/>
            <person name="Tsugane M."/>
            <person name="Tsuji K."/>
            <person name="Ueda S."/>
            <person name="Waki K."/>
            <person name="Yamagata H."/>
            <person name="Yamamoto M."/>
            <person name="Yamamoto S."/>
            <person name="Yamane H."/>
            <person name="Yoshiki S."/>
            <person name="Yoshihara R."/>
            <person name="Yukawa K."/>
            <person name="Zhong H."/>
            <person name="Yano M."/>
            <person name="Yuan Q."/>
            <person name="Ouyang S."/>
            <person name="Liu J."/>
            <person name="Jones K.M."/>
            <person name="Gansberger K."/>
            <person name="Moffat K."/>
            <person name="Hill J."/>
            <person name="Bera J."/>
            <person name="Fadrosh D."/>
            <person name="Jin S."/>
            <person name="Johri S."/>
            <person name="Kim M."/>
            <person name="Overton L."/>
            <person name="Reardon M."/>
            <person name="Tsitrin T."/>
            <person name="Vuong H."/>
            <person name="Weaver B."/>
            <person name="Ciecko A."/>
            <person name="Tallon L."/>
            <person name="Jackson J."/>
            <person name="Pai G."/>
            <person name="Aken S.V."/>
            <person name="Utterback T."/>
            <person name="Reidmuller S."/>
            <person name="Feldblyum T."/>
            <person name="Hsiao J."/>
            <person name="Zismann V."/>
            <person name="Iobst S."/>
            <person name="de Vazeille A.R."/>
            <person name="Buell C.R."/>
            <person name="Ying K."/>
            <person name="Li Y."/>
            <person name="Lu T."/>
            <person name="Huang Y."/>
            <person name="Zhao Q."/>
            <person name="Feng Q."/>
            <person name="Zhang L."/>
            <person name="Zhu J."/>
            <person name="Weng Q."/>
            <person name="Mu J."/>
            <person name="Lu Y."/>
            <person name="Fan D."/>
            <person name="Liu Y."/>
            <person name="Guan J."/>
            <person name="Zhang Y."/>
            <person name="Yu S."/>
            <person name="Liu X."/>
            <person name="Zhang Y."/>
            <person name="Hong G."/>
            <person name="Han B."/>
            <person name="Choisne N."/>
            <person name="Demange N."/>
            <person name="Orjeda G."/>
            <person name="Samain S."/>
            <person name="Cattolico L."/>
            <person name="Pelletier E."/>
            <person name="Couloux A."/>
            <person name="Segurens B."/>
            <person name="Wincker P."/>
            <person name="D'Hont A."/>
            <person name="Scarpelli C."/>
            <person name="Weissenbach J."/>
            <person name="Salanoubat M."/>
            <person name="Quetier F."/>
            <person name="Yu Y."/>
            <person name="Kim H.R."/>
            <person name="Rambo T."/>
            <person name="Currie J."/>
            <person name="Collura K."/>
            <person name="Luo M."/>
            <person name="Yang T."/>
            <person name="Ammiraju J.S.S."/>
            <person name="Engler F."/>
            <person name="Soderlund C."/>
            <person name="Wing R.A."/>
            <person name="Palmer L.E."/>
            <person name="de la Bastide M."/>
            <person name="Spiegel L."/>
            <person name="Nascimento L."/>
            <person name="Zutavern T."/>
            <person name="O'Shaughnessy A."/>
            <person name="Dike S."/>
            <person name="Dedhia N."/>
            <person name="Preston R."/>
            <person name="Balija V."/>
            <person name="McCombie W.R."/>
            <person name="Chow T."/>
            <person name="Chen H."/>
            <person name="Chung M."/>
            <person name="Chen C."/>
            <person name="Shaw J."/>
            <person name="Wu H."/>
            <person name="Hsiao K."/>
            <person name="Chao Y."/>
            <person name="Chu M."/>
            <person name="Cheng C."/>
            <person name="Hour A."/>
            <person name="Lee P."/>
            <person name="Lin S."/>
            <person name="Lin Y."/>
            <person name="Liou J."/>
            <person name="Liu S."/>
            <person name="Hsing Y."/>
            <person name="Raghuvanshi S."/>
            <person name="Mohanty A."/>
            <person name="Bharti A.K."/>
            <person name="Gaur A."/>
            <person name="Gupta V."/>
            <person name="Kumar D."/>
            <person name="Ravi V."/>
            <person name="Vij S."/>
            <person name="Kapur A."/>
            <person name="Khurana P."/>
            <person name="Khurana P."/>
            <person name="Khurana J.P."/>
            <person name="Tyagi A.K."/>
            <person name="Gaikwad K."/>
            <person name="Singh A."/>
            <person name="Dalal V."/>
            <person name="Srivastava S."/>
            <person name="Dixit A."/>
            <person name="Pal A.K."/>
            <person name="Ghazi I.A."/>
            <person name="Yadav M."/>
            <person name="Pandit A."/>
            <person name="Bhargava A."/>
            <person name="Sureshbabu K."/>
            <person name="Batra K."/>
            <person name="Sharma T.R."/>
            <person name="Mohapatra T."/>
            <person name="Singh N.K."/>
            <person name="Messing J."/>
            <person name="Nelson A.B."/>
            <person name="Fuks G."/>
            <person name="Kavchok S."/>
            <person name="Keizer G."/>
            <person name="Linton E."/>
            <person name="Llaca V."/>
            <person name="Song R."/>
            <person name="Tanyolac B."/>
            <person name="Young S."/>
            <person name="Ho-Il K."/>
            <person name="Hahn J.H."/>
            <person name="Sangsakoo G."/>
            <person name="Vanavichit A."/>
            <person name="de Mattos Luiz.A.T."/>
            <person name="Zimmer P.D."/>
            <person name="Malone G."/>
            <person name="Dellagostin O."/>
            <person name="de Oliveira A.C."/>
            <person name="Bevan M."/>
            <person name="Bancroft I."/>
            <person name="Minx P."/>
            <person name="Cordum H."/>
            <person name="Wilson R."/>
            <person name="Cheng Z."/>
            <person name="Jin W."/>
            <person name="Jiang J."/>
            <person name="Leong S.A."/>
            <person name="Iwama H."/>
            <person name="Gojobori T."/>
            <person name="Itoh T."/>
            <person name="Niimura Y."/>
            <person name="Fujii Y."/>
            <person name="Habara T."/>
            <person name="Sakai H."/>
            <person name="Sato Y."/>
            <person name="Wilson G."/>
            <person name="Kumar K."/>
            <person name="McCouch S."/>
            <person name="Juretic N."/>
            <person name="Hoen D."/>
            <person name="Wright S."/>
            <person name="Bruskiewich R."/>
            <person name="Bureau T."/>
            <person name="Miyao A."/>
            <person name="Hirochika H."/>
            <person name="Nishikawa T."/>
            <person name="Kadowaki K."/>
            <person name="Sugiura M."/>
            <person name="Burr B."/>
            <person name="Sasaki T."/>
        </authorList>
    </citation>
    <scope>NUCLEOTIDE SEQUENCE [LARGE SCALE GENOMIC DNA]</scope>
    <source>
        <strain evidence="2">cv. Nipponbare</strain>
    </source>
</reference>